<organism evidence="3 4">
    <name type="scientific">Actinomadura rugatobispora</name>
    <dbReference type="NCBI Taxonomy" id="1994"/>
    <lineage>
        <taxon>Bacteria</taxon>
        <taxon>Bacillati</taxon>
        <taxon>Actinomycetota</taxon>
        <taxon>Actinomycetes</taxon>
        <taxon>Streptosporangiales</taxon>
        <taxon>Thermomonosporaceae</taxon>
        <taxon>Actinomadura</taxon>
    </lineage>
</organism>
<sequence>MPRGPSEPPPPPPSPSEPGPSPAVRRGARLAAPWIVGGLTAVITAVTTSLESLALPESARAAVIGGVAVLAGLAAWGGQTGFPQVGGGGQGSGGGADEPAPPVVPAQLPPVTAHFTGRGRSLARLRRAFAPEARSPVAPLVVSVHGPAGVGKSALAARFAHEIAGDHPDGQLYFDLRGEPPSGETGPEPEEAQVRPEEVLIGFLLALGVRLTTDPGGLQELRKLWWTWARDRRLLVLLDNAHDGDQVQALLPPAGGCAVLVTSRQPLYLRNTLDLRLHEFTEAHGVELLRRLAGDGRVAADPESAAAIVELCGRLPLAISICGGRLAAREGWTLREMAGRLQDERRRRLDELEVARNIDSSVRASLQLSYDDCTRTQRRLLRALGLLAAPDVQAWVAGALLDVSDLEGGDHLEALVDAQLVECTGTDATGRMRYRLHDLVRLYAREQAEREDSGDERSAAIERVLDGYRERAEAVAAHRWPQDWHRRSGPGTGTGGGAAPTVPEHTATDWLSSERPALLALLDQAAEREMWGLVWRLGRASCSLFHSLRVFWQEWRTVAELTWTAARRLDDGRSLGIALLERATVMSGRGQSERALADQTEALEIFTGLRETWWRARALRAVGMSLRDAGNIDEGQRYLLEAIETFQREGDPWWQARTQRNLAELRLAQRRSEEARQLLEEALDVFHRNGNRYSEAQTLRALGEVLATEGRALYAAGDHAAAETRFSLAAPALERAAEAFRFRREQWEEARCLRAAGEVGDPRNGLRELIFVRQAKEMLEGLGDTWGVARTRVSEGRAYGRLDRHDEAADSVRQAIEVFDELGDRWWQARSRRSLAEVLIGAGRNEEAREPAAQALEMYRSLGNTAGESRARDVLARASGSAP</sequence>
<dbReference type="SUPFAM" id="SSF48452">
    <property type="entry name" value="TPR-like"/>
    <property type="match status" value="2"/>
</dbReference>
<evidence type="ECO:0000259" key="2">
    <source>
        <dbReference type="SMART" id="SM00382"/>
    </source>
</evidence>
<dbReference type="Gene3D" id="1.10.8.430">
    <property type="entry name" value="Helical domain of apoptotic protease-activating factors"/>
    <property type="match status" value="1"/>
</dbReference>
<dbReference type="PANTHER" id="PTHR47691:SF3">
    <property type="entry name" value="HTH-TYPE TRANSCRIPTIONAL REGULATOR RV0890C-RELATED"/>
    <property type="match status" value="1"/>
</dbReference>
<dbReference type="Gene3D" id="3.40.50.300">
    <property type="entry name" value="P-loop containing nucleotide triphosphate hydrolases"/>
    <property type="match status" value="1"/>
</dbReference>
<feature type="region of interest" description="Disordered" evidence="1">
    <location>
        <begin position="1"/>
        <end position="25"/>
    </location>
</feature>
<dbReference type="InterPro" id="IPR042197">
    <property type="entry name" value="Apaf_helical"/>
</dbReference>
<dbReference type="RefSeq" id="WP_378286924.1">
    <property type="nucleotide sequence ID" value="NZ_JBHSON010000062.1"/>
</dbReference>
<dbReference type="Pfam" id="PF13191">
    <property type="entry name" value="AAA_16"/>
    <property type="match status" value="1"/>
</dbReference>
<dbReference type="EMBL" id="JBHSON010000062">
    <property type="protein sequence ID" value="MFC5751054.1"/>
    <property type="molecule type" value="Genomic_DNA"/>
</dbReference>
<evidence type="ECO:0000313" key="4">
    <source>
        <dbReference type="Proteomes" id="UP001596074"/>
    </source>
</evidence>
<proteinExistence type="predicted"/>
<dbReference type="InterPro" id="IPR003593">
    <property type="entry name" value="AAA+_ATPase"/>
</dbReference>
<dbReference type="Pfam" id="PF13424">
    <property type="entry name" value="TPR_12"/>
    <property type="match status" value="2"/>
</dbReference>
<feature type="domain" description="AAA+ ATPase" evidence="2">
    <location>
        <begin position="138"/>
        <end position="283"/>
    </location>
</feature>
<feature type="compositionally biased region" description="Pro residues" evidence="1">
    <location>
        <begin position="1"/>
        <end position="21"/>
    </location>
</feature>
<keyword evidence="3" id="KW-0547">Nucleotide-binding</keyword>
<dbReference type="SUPFAM" id="SSF52540">
    <property type="entry name" value="P-loop containing nucleoside triphosphate hydrolases"/>
    <property type="match status" value="1"/>
</dbReference>
<dbReference type="PRINTS" id="PR00364">
    <property type="entry name" value="DISEASERSIST"/>
</dbReference>
<protein>
    <submittedName>
        <fullName evidence="3">ATP-binding protein</fullName>
    </submittedName>
</protein>
<accession>A0ABW1A6F5</accession>
<dbReference type="SMART" id="SM00028">
    <property type="entry name" value="TPR"/>
    <property type="match status" value="5"/>
</dbReference>
<evidence type="ECO:0000313" key="3">
    <source>
        <dbReference type="EMBL" id="MFC5751054.1"/>
    </source>
</evidence>
<dbReference type="PANTHER" id="PTHR47691">
    <property type="entry name" value="REGULATOR-RELATED"/>
    <property type="match status" value="1"/>
</dbReference>
<dbReference type="Proteomes" id="UP001596074">
    <property type="component" value="Unassembled WGS sequence"/>
</dbReference>
<dbReference type="SMART" id="SM00382">
    <property type="entry name" value="AAA"/>
    <property type="match status" value="1"/>
</dbReference>
<dbReference type="Gene3D" id="1.25.40.10">
    <property type="entry name" value="Tetratricopeptide repeat domain"/>
    <property type="match status" value="2"/>
</dbReference>
<keyword evidence="4" id="KW-1185">Reference proteome</keyword>
<keyword evidence="3" id="KW-0067">ATP-binding</keyword>
<reference evidence="4" key="1">
    <citation type="journal article" date="2019" name="Int. J. Syst. Evol. Microbiol.">
        <title>The Global Catalogue of Microorganisms (GCM) 10K type strain sequencing project: providing services to taxonomists for standard genome sequencing and annotation.</title>
        <authorList>
            <consortium name="The Broad Institute Genomics Platform"/>
            <consortium name="The Broad Institute Genome Sequencing Center for Infectious Disease"/>
            <person name="Wu L."/>
            <person name="Ma J."/>
        </authorList>
    </citation>
    <scope>NUCLEOTIDE SEQUENCE [LARGE SCALE GENOMIC DNA]</scope>
    <source>
        <strain evidence="4">KCTC 42087</strain>
    </source>
</reference>
<dbReference type="InterPro" id="IPR011990">
    <property type="entry name" value="TPR-like_helical_dom_sf"/>
</dbReference>
<evidence type="ECO:0000256" key="1">
    <source>
        <dbReference type="SAM" id="MobiDB-lite"/>
    </source>
</evidence>
<name>A0ABW1A6F5_9ACTN</name>
<gene>
    <name evidence="3" type="ORF">ACFPZN_36020</name>
</gene>
<dbReference type="InterPro" id="IPR019734">
    <property type="entry name" value="TPR_rpt"/>
</dbReference>
<dbReference type="InterPro" id="IPR041664">
    <property type="entry name" value="AAA_16"/>
</dbReference>
<dbReference type="GO" id="GO:0005524">
    <property type="term" value="F:ATP binding"/>
    <property type="evidence" value="ECO:0007669"/>
    <property type="project" value="UniProtKB-KW"/>
</dbReference>
<dbReference type="InterPro" id="IPR027417">
    <property type="entry name" value="P-loop_NTPase"/>
</dbReference>
<comment type="caution">
    <text evidence="3">The sequence shown here is derived from an EMBL/GenBank/DDBJ whole genome shotgun (WGS) entry which is preliminary data.</text>
</comment>